<dbReference type="RefSeq" id="WP_107153043.1">
    <property type="nucleotide sequence ID" value="NZ_PYUC01000013.1"/>
</dbReference>
<gene>
    <name evidence="1" type="ORF">C9I57_23700</name>
</gene>
<evidence type="ECO:0008006" key="3">
    <source>
        <dbReference type="Google" id="ProtNLM"/>
    </source>
</evidence>
<evidence type="ECO:0000313" key="2">
    <source>
        <dbReference type="Proteomes" id="UP000240638"/>
    </source>
</evidence>
<comment type="caution">
    <text evidence="1">The sequence shown here is derived from an EMBL/GenBank/DDBJ whole genome shotgun (WGS) entry which is preliminary data.</text>
</comment>
<dbReference type="Proteomes" id="UP000240638">
    <property type="component" value="Unassembled WGS sequence"/>
</dbReference>
<dbReference type="AlphaFoldDB" id="A0A2T3XNX1"/>
<dbReference type="EMBL" id="PYUC01000013">
    <property type="protein sequence ID" value="PTB18198.1"/>
    <property type="molecule type" value="Genomic_DNA"/>
</dbReference>
<proteinExistence type="predicted"/>
<protein>
    <recommendedName>
        <fullName evidence="3">Pilus assembly protein</fullName>
    </recommendedName>
</protein>
<name>A0A2T3XNX1_9BURK</name>
<sequence>MIAVAKKDGGGFFRGMARAAHRPGPRGQRFRRWLASFASPPERWSGKHRLLAYVALAATAFALGAHGWRAVGVGATAGSGAALADLERRVEEARAALERLPAMKKAAIESDASRDTASRSPTAMWQAISSLAQRSGMTLGALEPGAVGSDGIRAARAVRVAAHGDFASLLAFMRALPDLPALAVPVALQLEPAQHGLAIDATLQVYDALPGDSLADEAAIAEAVKADSGPGPFADPFAAAPGAREGAGATEIRLVGLMHEQARAHGLALLATADSVAIYWPGQTIGTEQVVSIDARGVTLASGEQRRVMKLERESIS</sequence>
<reference evidence="1 2" key="1">
    <citation type="submission" date="2018-03" db="EMBL/GenBank/DDBJ databases">
        <title>Whole genome analyses suggest that Burkholderia sensu lato contains two further novel genera in the rhizoxinica-symbiotica group Mycetohabitans gen. nov., and Trinickia gen. nov.: implications for the evolution of diazotrophy and nodulation in the Burkholderiaceae.</title>
        <authorList>
            <person name="Estrada De Los Santos P."/>
            <person name="Palmer M."/>
            <person name="Chavez-Ramirez B."/>
            <person name="Steenkamp E.T."/>
            <person name="Hirsch A.M."/>
            <person name="Manyaka P."/>
            <person name="Maluk M."/>
            <person name="Lafos M."/>
            <person name="Crook M."/>
            <person name="Gross E."/>
            <person name="Simon M.F."/>
            <person name="Bueno Dos Reis Junior F."/>
            <person name="Poole P.S."/>
            <person name="Venter S.N."/>
            <person name="James E.K."/>
        </authorList>
    </citation>
    <scope>NUCLEOTIDE SEQUENCE [LARGE SCALE GENOMIC DNA]</scope>
    <source>
        <strain evidence="1 2">JPY-366</strain>
    </source>
</reference>
<organism evidence="1 2">
    <name type="scientific">Trinickia symbiotica</name>
    <dbReference type="NCBI Taxonomy" id="863227"/>
    <lineage>
        <taxon>Bacteria</taxon>
        <taxon>Pseudomonadati</taxon>
        <taxon>Pseudomonadota</taxon>
        <taxon>Betaproteobacteria</taxon>
        <taxon>Burkholderiales</taxon>
        <taxon>Burkholderiaceae</taxon>
        <taxon>Trinickia</taxon>
    </lineage>
</organism>
<accession>A0A2T3XNX1</accession>
<evidence type="ECO:0000313" key="1">
    <source>
        <dbReference type="EMBL" id="PTB18198.1"/>
    </source>
</evidence>